<dbReference type="InterPro" id="IPR004358">
    <property type="entry name" value="Sig_transdc_His_kin-like_C"/>
</dbReference>
<dbReference type="InterPro" id="IPR003660">
    <property type="entry name" value="HAMP_dom"/>
</dbReference>
<keyword evidence="7" id="KW-0418">Kinase</keyword>
<evidence type="ECO:0000256" key="3">
    <source>
        <dbReference type="ARBA" id="ARBA00012438"/>
    </source>
</evidence>
<dbReference type="CDD" id="cd00082">
    <property type="entry name" value="HisKA"/>
    <property type="match status" value="1"/>
</dbReference>
<dbReference type="Gene3D" id="1.10.287.130">
    <property type="match status" value="1"/>
</dbReference>
<feature type="region of interest" description="Disordered" evidence="11">
    <location>
        <begin position="550"/>
        <end position="634"/>
    </location>
</feature>
<dbReference type="SMART" id="SM00304">
    <property type="entry name" value="HAMP"/>
    <property type="match status" value="1"/>
</dbReference>
<dbReference type="InterPro" id="IPR007891">
    <property type="entry name" value="CHASE3"/>
</dbReference>
<feature type="transmembrane region" description="Helical" evidence="12">
    <location>
        <begin position="43"/>
        <end position="64"/>
    </location>
</feature>
<dbReference type="SMART" id="SM00388">
    <property type="entry name" value="HisKA"/>
    <property type="match status" value="1"/>
</dbReference>
<dbReference type="AlphaFoldDB" id="A0A7H8XRG2"/>
<dbReference type="InterPro" id="IPR036890">
    <property type="entry name" value="HATPase_C_sf"/>
</dbReference>
<feature type="domain" description="Histidine kinase" evidence="13">
    <location>
        <begin position="329"/>
        <end position="543"/>
    </location>
</feature>
<evidence type="ECO:0000259" key="14">
    <source>
        <dbReference type="PROSITE" id="PS50885"/>
    </source>
</evidence>
<dbReference type="PANTHER" id="PTHR43304:SF1">
    <property type="entry name" value="PAC DOMAIN-CONTAINING PROTEIN"/>
    <property type="match status" value="1"/>
</dbReference>
<dbReference type="InterPro" id="IPR003661">
    <property type="entry name" value="HisK_dim/P_dom"/>
</dbReference>
<accession>A0A7H8XRG2</accession>
<feature type="compositionally biased region" description="Basic residues" evidence="11">
    <location>
        <begin position="13"/>
        <end position="22"/>
    </location>
</feature>
<comment type="catalytic activity">
    <reaction evidence="1">
        <text>ATP + protein L-histidine = ADP + protein N-phospho-L-histidine.</text>
        <dbReference type="EC" id="2.7.13.3"/>
    </reaction>
</comment>
<dbReference type="InterPro" id="IPR036097">
    <property type="entry name" value="HisK_dim/P_sf"/>
</dbReference>
<evidence type="ECO:0000256" key="7">
    <source>
        <dbReference type="ARBA" id="ARBA00022777"/>
    </source>
</evidence>
<protein>
    <recommendedName>
        <fullName evidence="3">histidine kinase</fullName>
        <ecNumber evidence="3">2.7.13.3</ecNumber>
    </recommendedName>
</protein>
<evidence type="ECO:0000256" key="8">
    <source>
        <dbReference type="ARBA" id="ARBA00022989"/>
    </source>
</evidence>
<dbReference type="InterPro" id="IPR003594">
    <property type="entry name" value="HATPase_dom"/>
</dbReference>
<dbReference type="SUPFAM" id="SSF55874">
    <property type="entry name" value="ATPase domain of HSP90 chaperone/DNA topoisomerase II/histidine kinase"/>
    <property type="match status" value="1"/>
</dbReference>
<feature type="region of interest" description="Disordered" evidence="11">
    <location>
        <begin position="1"/>
        <end position="31"/>
    </location>
</feature>
<dbReference type="Pfam" id="PF05227">
    <property type="entry name" value="CHASE3"/>
    <property type="match status" value="1"/>
</dbReference>
<dbReference type="Pfam" id="PF02518">
    <property type="entry name" value="HATPase_c"/>
    <property type="match status" value="1"/>
</dbReference>
<dbReference type="PANTHER" id="PTHR43304">
    <property type="entry name" value="PHYTOCHROME-LIKE PROTEIN CPH1"/>
    <property type="match status" value="1"/>
</dbReference>
<feature type="compositionally biased region" description="Low complexity" evidence="11">
    <location>
        <begin position="550"/>
        <end position="600"/>
    </location>
</feature>
<dbReference type="Pfam" id="PF00512">
    <property type="entry name" value="HisKA"/>
    <property type="match status" value="1"/>
</dbReference>
<dbReference type="InterPro" id="IPR052162">
    <property type="entry name" value="Sensor_kinase/Photoreceptor"/>
</dbReference>
<dbReference type="GO" id="GO:0000155">
    <property type="term" value="F:phosphorelay sensor kinase activity"/>
    <property type="evidence" value="ECO:0007669"/>
    <property type="project" value="InterPro"/>
</dbReference>
<evidence type="ECO:0000256" key="10">
    <source>
        <dbReference type="SAM" id="Coils"/>
    </source>
</evidence>
<dbReference type="GO" id="GO:0005886">
    <property type="term" value="C:plasma membrane"/>
    <property type="evidence" value="ECO:0007669"/>
    <property type="project" value="UniProtKB-SubCell"/>
</dbReference>
<sequence length="634" mass="68596">MAGRAGRADQRRPARRRRRHAPGHPGRWPVTAPAAGWTLRRRVVALLTVVGVLLGASVAVEIAVAAKNRDYTHSVLDRTGPLRAQSQELLSVLVDQETAIRGYALTGDRRDLEPYVQGGEREQQLYRSMRGLIGVYPALGRQLDGVEAEAGRWRSTVAEPVIRTTEEQGTTAGRALITEESRQRFDVIRTSVSQLQEGILVEREKGADNIYRTSSMLVLLLVGAAMVVAVAGAVLLISLERMVVRPLTGLAEQVREVAKGDFQHRITGSGPPEFLRLADDVDAMRQKIAKDLTEVREARERIEWVNSQLQKQAEELVRSNRDLEQFAYVASHDLQEPLRKVASFCQLLQRRYAGQLDERADQYIAFAVDGAQRMQRLINDLLAFSRIGRLTTGFTEVNLNDVMGDVAGQTEAARQYADGELTWDALPTIRGEEPLLTNLLANLVSNSIKFRRPDVPPRVHVSARLVGDEWEISCQDNGIGIEPEFADKIFVIFQRLHSKDAYPGTGIGLAIVKKIVEYHGGRVWVDTDTAEGTAIRFTLPALPEDVAAAARGAEQPAADDATGDAATGDAATADDGPAAGGSAADAAAAGTDPAADDAPAGDGGVRVELPRPRGARAEGTGGTPDSDGTKEAVG</sequence>
<organism evidence="15 16">
    <name type="scientific">Micromonospora carbonacea</name>
    <dbReference type="NCBI Taxonomy" id="47853"/>
    <lineage>
        <taxon>Bacteria</taxon>
        <taxon>Bacillati</taxon>
        <taxon>Actinomycetota</taxon>
        <taxon>Actinomycetes</taxon>
        <taxon>Micromonosporales</taxon>
        <taxon>Micromonosporaceae</taxon>
        <taxon>Micromonospora</taxon>
    </lineage>
</organism>
<feature type="transmembrane region" description="Helical" evidence="12">
    <location>
        <begin position="217"/>
        <end position="239"/>
    </location>
</feature>
<dbReference type="SUPFAM" id="SSF47384">
    <property type="entry name" value="Homodimeric domain of signal transducing histidine kinase"/>
    <property type="match status" value="1"/>
</dbReference>
<dbReference type="Pfam" id="PF00672">
    <property type="entry name" value="HAMP"/>
    <property type="match status" value="1"/>
</dbReference>
<evidence type="ECO:0000256" key="6">
    <source>
        <dbReference type="ARBA" id="ARBA00022692"/>
    </source>
</evidence>
<feature type="coiled-coil region" evidence="10">
    <location>
        <begin position="281"/>
        <end position="326"/>
    </location>
</feature>
<dbReference type="CDD" id="cd06225">
    <property type="entry name" value="HAMP"/>
    <property type="match status" value="1"/>
</dbReference>
<keyword evidence="6 12" id="KW-0812">Transmembrane</keyword>
<keyword evidence="10" id="KW-0175">Coiled coil</keyword>
<feature type="compositionally biased region" description="Basic and acidic residues" evidence="11">
    <location>
        <begin position="1"/>
        <end position="12"/>
    </location>
</feature>
<gene>
    <name evidence="15" type="ORF">HXZ27_28085</name>
</gene>
<evidence type="ECO:0000256" key="4">
    <source>
        <dbReference type="ARBA" id="ARBA00022553"/>
    </source>
</evidence>
<evidence type="ECO:0000259" key="13">
    <source>
        <dbReference type="PROSITE" id="PS50109"/>
    </source>
</evidence>
<evidence type="ECO:0000256" key="5">
    <source>
        <dbReference type="ARBA" id="ARBA00022679"/>
    </source>
</evidence>
<keyword evidence="12" id="KW-0472">Membrane</keyword>
<evidence type="ECO:0000313" key="16">
    <source>
        <dbReference type="Proteomes" id="UP000509335"/>
    </source>
</evidence>
<dbReference type="Gene3D" id="3.30.565.10">
    <property type="entry name" value="Histidine kinase-like ATPase, C-terminal domain"/>
    <property type="match status" value="1"/>
</dbReference>
<reference evidence="15 16" key="1">
    <citation type="submission" date="2020-07" db="EMBL/GenBank/DDBJ databases">
        <title>A bifunctional nitrone conjugated secondary metabolite targeting the ribosome.</title>
        <authorList>
            <person name="Limbrick E.M."/>
            <person name="Graf M."/>
            <person name="Derewacz D.K."/>
            <person name="Nguyen F."/>
            <person name="Spraggins J.M."/>
            <person name="Wieland M."/>
            <person name="Ynigez-Gutierrez A.E."/>
            <person name="Reisman B.J."/>
            <person name="Zinshteyn B."/>
            <person name="McCulloch K."/>
            <person name="Iverson T.M."/>
            <person name="Green R."/>
            <person name="Wilson D.N."/>
            <person name="Bachmann B.O."/>
        </authorList>
    </citation>
    <scope>NUCLEOTIDE SEQUENCE [LARGE SCALE GENOMIC DNA]</scope>
    <source>
        <strain evidence="16">aurantiaca</strain>
    </source>
</reference>
<dbReference type="InterPro" id="IPR005467">
    <property type="entry name" value="His_kinase_dom"/>
</dbReference>
<dbReference type="EMBL" id="CP058322">
    <property type="protein sequence ID" value="QLD27597.1"/>
    <property type="molecule type" value="Genomic_DNA"/>
</dbReference>
<evidence type="ECO:0000256" key="9">
    <source>
        <dbReference type="ARBA" id="ARBA00023012"/>
    </source>
</evidence>
<dbReference type="Proteomes" id="UP000509335">
    <property type="component" value="Chromosome"/>
</dbReference>
<evidence type="ECO:0000256" key="2">
    <source>
        <dbReference type="ARBA" id="ARBA00004236"/>
    </source>
</evidence>
<evidence type="ECO:0000256" key="1">
    <source>
        <dbReference type="ARBA" id="ARBA00000085"/>
    </source>
</evidence>
<evidence type="ECO:0000256" key="11">
    <source>
        <dbReference type="SAM" id="MobiDB-lite"/>
    </source>
</evidence>
<comment type="subcellular location">
    <subcellularLocation>
        <location evidence="2">Cell membrane</location>
    </subcellularLocation>
</comment>
<dbReference type="PRINTS" id="PR00344">
    <property type="entry name" value="BCTRLSENSOR"/>
</dbReference>
<dbReference type="SMART" id="SM00387">
    <property type="entry name" value="HATPase_c"/>
    <property type="match status" value="1"/>
</dbReference>
<keyword evidence="5" id="KW-0808">Transferase</keyword>
<proteinExistence type="predicted"/>
<dbReference type="KEGG" id="mcab:HXZ27_28085"/>
<keyword evidence="8 12" id="KW-1133">Transmembrane helix</keyword>
<dbReference type="PROSITE" id="PS50109">
    <property type="entry name" value="HIS_KIN"/>
    <property type="match status" value="1"/>
</dbReference>
<keyword evidence="9" id="KW-0902">Two-component regulatory system</keyword>
<dbReference type="PROSITE" id="PS50885">
    <property type="entry name" value="HAMP"/>
    <property type="match status" value="1"/>
</dbReference>
<evidence type="ECO:0000256" key="12">
    <source>
        <dbReference type="SAM" id="Phobius"/>
    </source>
</evidence>
<dbReference type="FunFam" id="3.30.565.10:FF:000006">
    <property type="entry name" value="Sensor histidine kinase WalK"/>
    <property type="match status" value="1"/>
</dbReference>
<keyword evidence="4" id="KW-0597">Phosphoprotein</keyword>
<evidence type="ECO:0000313" key="15">
    <source>
        <dbReference type="EMBL" id="QLD27597.1"/>
    </source>
</evidence>
<dbReference type="Gene3D" id="6.10.340.10">
    <property type="match status" value="1"/>
</dbReference>
<dbReference type="SUPFAM" id="SSF158472">
    <property type="entry name" value="HAMP domain-like"/>
    <property type="match status" value="1"/>
</dbReference>
<name>A0A7H8XRG2_9ACTN</name>
<dbReference type="EC" id="2.7.13.3" evidence="3"/>
<feature type="domain" description="HAMP" evidence="14">
    <location>
        <begin position="241"/>
        <end position="293"/>
    </location>
</feature>